<dbReference type="RefSeq" id="WP_157043971.1">
    <property type="nucleotide sequence ID" value="NZ_HG764815.1"/>
</dbReference>
<evidence type="ECO:0000313" key="1">
    <source>
        <dbReference type="EMBL" id="CCH74481.1"/>
    </source>
</evidence>
<dbReference type="Proteomes" id="UP000035763">
    <property type="component" value="Unassembled WGS sequence"/>
</dbReference>
<proteinExistence type="predicted"/>
<dbReference type="AlphaFoldDB" id="W6K0B2"/>
<accession>W6K0B2</accession>
<dbReference type="STRING" id="1193182.BN11_450019"/>
<organism evidence="1 2">
    <name type="scientific">Nostocoides australiense Ben110</name>
    <dbReference type="NCBI Taxonomy" id="1193182"/>
    <lineage>
        <taxon>Bacteria</taxon>
        <taxon>Bacillati</taxon>
        <taxon>Actinomycetota</taxon>
        <taxon>Actinomycetes</taxon>
        <taxon>Micrococcales</taxon>
        <taxon>Intrasporangiaceae</taxon>
        <taxon>Nostocoides</taxon>
    </lineage>
</organism>
<protein>
    <submittedName>
        <fullName evidence="1">Uncharacterized protein</fullName>
    </submittedName>
</protein>
<reference evidence="1 2" key="1">
    <citation type="journal article" date="2013" name="ISME J.">
        <title>A metabolic model for members of the genus Tetrasphaera involved in enhanced biological phosphorus removal.</title>
        <authorList>
            <person name="Kristiansen R."/>
            <person name="Nguyen H.T.T."/>
            <person name="Saunders A.M."/>
            <person name="Nielsen J.L."/>
            <person name="Wimmer R."/>
            <person name="Le V.Q."/>
            <person name="McIlroy S.J."/>
            <person name="Petrovski S."/>
            <person name="Seviour R.J."/>
            <person name="Calteau A."/>
            <person name="Nielsen K.L."/>
            <person name="Nielsen P.H."/>
        </authorList>
    </citation>
    <scope>NUCLEOTIDE SEQUENCE [LARGE SCALE GENOMIC DNA]</scope>
    <source>
        <strain evidence="1 2">Ben110</strain>
    </source>
</reference>
<name>W6K0B2_9MICO</name>
<dbReference type="EMBL" id="CAJA01000390">
    <property type="protein sequence ID" value="CCH74481.1"/>
    <property type="molecule type" value="Genomic_DNA"/>
</dbReference>
<sequence length="122" mass="12479">MQRIMLGGGTIRGELGHLLVSEAQEVVDVAGVGVTVHRVPEPESLVLRGVAATVGDGVAIDCGGTNLTASRVRHGRPVGDVQVIPAPGRVRADDVLDTIVRSLLPLLVPGAEIVPVALALAT</sequence>
<evidence type="ECO:0000313" key="2">
    <source>
        <dbReference type="Proteomes" id="UP000035763"/>
    </source>
</evidence>
<gene>
    <name evidence="1" type="ORF">BN11_450019</name>
</gene>
<comment type="caution">
    <text evidence="1">The sequence shown here is derived from an EMBL/GenBank/DDBJ whole genome shotgun (WGS) entry which is preliminary data.</text>
</comment>
<keyword evidence="2" id="KW-1185">Reference proteome</keyword>